<evidence type="ECO:0000313" key="8">
    <source>
        <dbReference type="Proteomes" id="UP000183952"/>
    </source>
</evidence>
<dbReference type="AlphaFoldDB" id="A0A1M6LIZ0"/>
<gene>
    <name evidence="7" type="ORF">SAMN02745248_00776</name>
</gene>
<feature type="transmembrane region" description="Helical" evidence="5">
    <location>
        <begin position="147"/>
        <end position="168"/>
    </location>
</feature>
<keyword evidence="3 5" id="KW-1133">Transmembrane helix</keyword>
<name>A0A1M6LIZ0_9CLOT</name>
<dbReference type="Proteomes" id="UP000183952">
    <property type="component" value="Unassembled WGS sequence"/>
</dbReference>
<dbReference type="InterPro" id="IPR007016">
    <property type="entry name" value="O-antigen_ligase-rel_domated"/>
</dbReference>
<dbReference type="Pfam" id="PF04932">
    <property type="entry name" value="Wzy_C"/>
    <property type="match status" value="1"/>
</dbReference>
<dbReference type="GO" id="GO:0016020">
    <property type="term" value="C:membrane"/>
    <property type="evidence" value="ECO:0007669"/>
    <property type="project" value="UniProtKB-SubCell"/>
</dbReference>
<evidence type="ECO:0000259" key="6">
    <source>
        <dbReference type="Pfam" id="PF04932"/>
    </source>
</evidence>
<dbReference type="OrthoDB" id="1762823at2"/>
<evidence type="ECO:0000256" key="1">
    <source>
        <dbReference type="ARBA" id="ARBA00004141"/>
    </source>
</evidence>
<evidence type="ECO:0000313" key="7">
    <source>
        <dbReference type="EMBL" id="SHJ71122.1"/>
    </source>
</evidence>
<organism evidence="7 8">
    <name type="scientific">Hathewaya proteolytica DSM 3090</name>
    <dbReference type="NCBI Taxonomy" id="1121331"/>
    <lineage>
        <taxon>Bacteria</taxon>
        <taxon>Bacillati</taxon>
        <taxon>Bacillota</taxon>
        <taxon>Clostridia</taxon>
        <taxon>Eubacteriales</taxon>
        <taxon>Clostridiaceae</taxon>
        <taxon>Hathewaya</taxon>
    </lineage>
</organism>
<evidence type="ECO:0000256" key="3">
    <source>
        <dbReference type="ARBA" id="ARBA00022989"/>
    </source>
</evidence>
<comment type="subcellular location">
    <subcellularLocation>
        <location evidence="1">Membrane</location>
        <topology evidence="1">Multi-pass membrane protein</topology>
    </subcellularLocation>
</comment>
<keyword evidence="4 5" id="KW-0472">Membrane</keyword>
<evidence type="ECO:0000256" key="2">
    <source>
        <dbReference type="ARBA" id="ARBA00022692"/>
    </source>
</evidence>
<feature type="transmembrane region" description="Helical" evidence="5">
    <location>
        <begin position="264"/>
        <end position="281"/>
    </location>
</feature>
<feature type="transmembrane region" description="Helical" evidence="5">
    <location>
        <begin position="190"/>
        <end position="207"/>
    </location>
</feature>
<feature type="transmembrane region" description="Helical" evidence="5">
    <location>
        <begin position="51"/>
        <end position="69"/>
    </location>
</feature>
<reference evidence="7 8" key="1">
    <citation type="submission" date="2016-11" db="EMBL/GenBank/DDBJ databases">
        <authorList>
            <person name="Jaros S."/>
            <person name="Januszkiewicz K."/>
            <person name="Wedrychowicz H."/>
        </authorList>
    </citation>
    <scope>NUCLEOTIDE SEQUENCE [LARGE SCALE GENOMIC DNA]</scope>
    <source>
        <strain evidence="7 8">DSM 3090</strain>
    </source>
</reference>
<proteinExistence type="predicted"/>
<dbReference type="EMBL" id="FRAD01000005">
    <property type="protein sequence ID" value="SHJ71122.1"/>
    <property type="molecule type" value="Genomic_DNA"/>
</dbReference>
<keyword evidence="2 5" id="KW-0812">Transmembrane</keyword>
<keyword evidence="7" id="KW-0436">Ligase</keyword>
<feature type="transmembrane region" description="Helical" evidence="5">
    <location>
        <begin position="390"/>
        <end position="407"/>
    </location>
</feature>
<feature type="transmembrane region" description="Helical" evidence="5">
    <location>
        <begin position="14"/>
        <end position="36"/>
    </location>
</feature>
<sequence>MFSINMKQVKFNRLIDYLMLFSICLWMIMPLIYGALTSVDHFDYINVFGKVQYQLGYIALSLALTKFLVKYREDRNFLNSKTILENLQVFIPIFLLIWSFVSALNASDYEISFNGNAYRLEGFLRYISYLGFFFLGHFSKNKKHIKLFMCVFLFSGLVLSSVTFFKFIENEKLRSFQAQVTSVFFNANHYGYYLTMVIICAAGMALLDKNSSIEKIYCLVTFIISSVALIINNTFGSYLAVFFGLIFLIIAFRICKRNVLKKSIYLLMVFMAVSLLFNFKYKVLRENVSQTTSEVKNISKGVKGHTSGMYRWILWKDAVKFTFERPILGYGPDSLEEAYLRENNKISDRPHNTFLQISASLGIPALLMYIAMLTIIYVKSLKIRCEIRSDSLVAICVTVAYLMSSFFGNSMYYTSPYYIIFLGLCSRVVKEES</sequence>
<dbReference type="InterPro" id="IPR051533">
    <property type="entry name" value="WaaL-like"/>
</dbReference>
<dbReference type="PANTHER" id="PTHR37422">
    <property type="entry name" value="TEICHURONIC ACID BIOSYNTHESIS PROTEIN TUAE"/>
    <property type="match status" value="1"/>
</dbReference>
<feature type="transmembrane region" description="Helical" evidence="5">
    <location>
        <begin position="238"/>
        <end position="255"/>
    </location>
</feature>
<accession>A0A1M6LIZ0</accession>
<keyword evidence="8" id="KW-1185">Reference proteome</keyword>
<evidence type="ECO:0000256" key="4">
    <source>
        <dbReference type="ARBA" id="ARBA00023136"/>
    </source>
</evidence>
<feature type="transmembrane region" description="Helical" evidence="5">
    <location>
        <begin position="89"/>
        <end position="106"/>
    </location>
</feature>
<dbReference type="STRING" id="1121331.SAMN02745248_00776"/>
<feature type="domain" description="O-antigen ligase-related" evidence="6">
    <location>
        <begin position="221"/>
        <end position="370"/>
    </location>
</feature>
<feature type="transmembrane region" description="Helical" evidence="5">
    <location>
        <begin position="354"/>
        <end position="378"/>
    </location>
</feature>
<dbReference type="RefSeq" id="WP_072902518.1">
    <property type="nucleotide sequence ID" value="NZ_FRAD01000005.1"/>
</dbReference>
<protein>
    <submittedName>
        <fullName evidence="7">O-antigen ligase</fullName>
    </submittedName>
</protein>
<evidence type="ECO:0000256" key="5">
    <source>
        <dbReference type="SAM" id="Phobius"/>
    </source>
</evidence>
<dbReference type="GO" id="GO:0016874">
    <property type="term" value="F:ligase activity"/>
    <property type="evidence" value="ECO:0007669"/>
    <property type="project" value="UniProtKB-KW"/>
</dbReference>
<dbReference type="PANTHER" id="PTHR37422:SF17">
    <property type="entry name" value="O-ANTIGEN LIGASE"/>
    <property type="match status" value="1"/>
</dbReference>